<gene>
    <name evidence="2" type="ORF">Cgig2_001638</name>
</gene>
<name>A0A9Q1GYM0_9CARY</name>
<evidence type="ECO:0000313" key="3">
    <source>
        <dbReference type="Proteomes" id="UP001153076"/>
    </source>
</evidence>
<proteinExistence type="predicted"/>
<evidence type="ECO:0000256" key="1">
    <source>
        <dbReference type="SAM" id="MobiDB-lite"/>
    </source>
</evidence>
<reference evidence="2" key="1">
    <citation type="submission" date="2022-04" db="EMBL/GenBank/DDBJ databases">
        <title>Carnegiea gigantea Genome sequencing and assembly v2.</title>
        <authorList>
            <person name="Copetti D."/>
            <person name="Sanderson M.J."/>
            <person name="Burquez A."/>
            <person name="Wojciechowski M.F."/>
        </authorList>
    </citation>
    <scope>NUCLEOTIDE SEQUENCE</scope>
    <source>
        <strain evidence="2">SGP5-SGP5p</strain>
        <tissue evidence="2">Aerial part</tissue>
    </source>
</reference>
<accession>A0A9Q1GYM0</accession>
<keyword evidence="3" id="KW-1185">Reference proteome</keyword>
<evidence type="ECO:0000313" key="2">
    <source>
        <dbReference type="EMBL" id="KAJ8427827.1"/>
    </source>
</evidence>
<dbReference type="AlphaFoldDB" id="A0A9Q1GYM0"/>
<feature type="region of interest" description="Disordered" evidence="1">
    <location>
        <begin position="151"/>
        <end position="207"/>
    </location>
</feature>
<protein>
    <submittedName>
        <fullName evidence="2">Uncharacterized protein</fullName>
    </submittedName>
</protein>
<dbReference type="Proteomes" id="UP001153076">
    <property type="component" value="Unassembled WGS sequence"/>
</dbReference>
<feature type="compositionally biased region" description="Basic and acidic residues" evidence="1">
    <location>
        <begin position="192"/>
        <end position="207"/>
    </location>
</feature>
<organism evidence="2 3">
    <name type="scientific">Carnegiea gigantea</name>
    <dbReference type="NCBI Taxonomy" id="171969"/>
    <lineage>
        <taxon>Eukaryota</taxon>
        <taxon>Viridiplantae</taxon>
        <taxon>Streptophyta</taxon>
        <taxon>Embryophyta</taxon>
        <taxon>Tracheophyta</taxon>
        <taxon>Spermatophyta</taxon>
        <taxon>Magnoliopsida</taxon>
        <taxon>eudicotyledons</taxon>
        <taxon>Gunneridae</taxon>
        <taxon>Pentapetalae</taxon>
        <taxon>Caryophyllales</taxon>
        <taxon>Cactineae</taxon>
        <taxon>Cactaceae</taxon>
        <taxon>Cactoideae</taxon>
        <taxon>Echinocereeae</taxon>
        <taxon>Carnegiea</taxon>
    </lineage>
</organism>
<sequence>MEIKQRISKKHPKALGVRVLIRIATLSYPSFIAFLIRHCSLAIQGRSLLVAQALFNSGSLDTTTIVDKLDVHLKIAFNVEGLRCQGHQELSKDFGALVTPSMIAPILGLGKTFSLGLYLREGLFQLVLASFFFFNFSERCLYLDTTSSNLGRSVSRSSVCPVGGRQSPQGCGSTSPRLKRTASTLPSSALEQKPEENPTHSAKEGQI</sequence>
<comment type="caution">
    <text evidence="2">The sequence shown here is derived from an EMBL/GenBank/DDBJ whole genome shotgun (WGS) entry which is preliminary data.</text>
</comment>
<dbReference type="EMBL" id="JAKOGI010001089">
    <property type="protein sequence ID" value="KAJ8427827.1"/>
    <property type="molecule type" value="Genomic_DNA"/>
</dbReference>
<feature type="compositionally biased region" description="Polar residues" evidence="1">
    <location>
        <begin position="166"/>
        <end position="190"/>
    </location>
</feature>